<feature type="compositionally biased region" description="Polar residues" evidence="1">
    <location>
        <begin position="490"/>
        <end position="503"/>
    </location>
</feature>
<dbReference type="GO" id="GO:0005096">
    <property type="term" value="F:GTPase activator activity"/>
    <property type="evidence" value="ECO:0007669"/>
    <property type="project" value="TreeGrafter"/>
</dbReference>
<dbReference type="PANTHER" id="PTHR45808:SF2">
    <property type="entry name" value="RHO GTPASE-ACTIVATING PROTEIN 68F"/>
    <property type="match status" value="1"/>
</dbReference>
<dbReference type="RefSeq" id="XP_003869257.1">
    <property type="nucleotide sequence ID" value="XM_003869208.1"/>
</dbReference>
<evidence type="ECO:0000259" key="2">
    <source>
        <dbReference type="PROSITE" id="PS50238"/>
    </source>
</evidence>
<organism evidence="3 4">
    <name type="scientific">Candida orthopsilosis (strain 90-125)</name>
    <name type="common">Yeast</name>
    <dbReference type="NCBI Taxonomy" id="1136231"/>
    <lineage>
        <taxon>Eukaryota</taxon>
        <taxon>Fungi</taxon>
        <taxon>Dikarya</taxon>
        <taxon>Ascomycota</taxon>
        <taxon>Saccharomycotina</taxon>
        <taxon>Pichiomycetes</taxon>
        <taxon>Debaryomycetaceae</taxon>
        <taxon>Candida/Lodderomyces clade</taxon>
        <taxon>Candida</taxon>
    </lineage>
</organism>
<dbReference type="Gene3D" id="1.10.555.10">
    <property type="entry name" value="Rho GTPase activation protein"/>
    <property type="match status" value="1"/>
</dbReference>
<name>H8X528_CANO9</name>
<dbReference type="CDD" id="cd00159">
    <property type="entry name" value="RhoGAP"/>
    <property type="match status" value="1"/>
</dbReference>
<dbReference type="GO" id="GO:0005737">
    <property type="term" value="C:cytoplasm"/>
    <property type="evidence" value="ECO:0007669"/>
    <property type="project" value="TreeGrafter"/>
</dbReference>
<gene>
    <name evidence="3" type="ORF">CORT_0D02760</name>
</gene>
<feature type="region of interest" description="Disordered" evidence="1">
    <location>
        <begin position="462"/>
        <end position="519"/>
    </location>
</feature>
<reference evidence="3 4" key="1">
    <citation type="journal article" date="2012" name="PLoS ONE">
        <title>Sequence and analysis of the genome of the pathogenic yeast Candida orthopsilosis.</title>
        <authorList>
            <person name="Riccombeni A."/>
            <person name="Vidanes G."/>
            <person name="Proux-Wera E."/>
            <person name="Wolfe K.H."/>
            <person name="Butler G."/>
        </authorList>
    </citation>
    <scope>NUCLEOTIDE SEQUENCE [LARGE SCALE GENOMIC DNA]</scope>
    <source>
        <strain evidence="3 4">Co 90-125</strain>
    </source>
</reference>
<dbReference type="InterPro" id="IPR001251">
    <property type="entry name" value="CRAL-TRIO_dom"/>
</dbReference>
<proteinExistence type="predicted"/>
<dbReference type="SUPFAM" id="SSF48350">
    <property type="entry name" value="GTPase activation domain, GAP"/>
    <property type="match status" value="1"/>
</dbReference>
<accession>H8X528</accession>
<dbReference type="Proteomes" id="UP000005018">
    <property type="component" value="Chromosome 4"/>
</dbReference>
<dbReference type="InterPro" id="IPR008936">
    <property type="entry name" value="Rho_GTPase_activation_prot"/>
</dbReference>
<dbReference type="InterPro" id="IPR000198">
    <property type="entry name" value="RhoGAP_dom"/>
</dbReference>
<keyword evidence="4" id="KW-1185">Reference proteome</keyword>
<feature type="domain" description="Rho-GAP" evidence="2">
    <location>
        <begin position="185"/>
        <end position="363"/>
    </location>
</feature>
<dbReference type="GeneID" id="14540589"/>
<dbReference type="SMART" id="SM00324">
    <property type="entry name" value="RhoGAP"/>
    <property type="match status" value="1"/>
</dbReference>
<dbReference type="PANTHER" id="PTHR45808">
    <property type="entry name" value="RHO GTPASE-ACTIVATING PROTEIN 68F"/>
    <property type="match status" value="1"/>
</dbReference>
<dbReference type="Pfam" id="PF00620">
    <property type="entry name" value="RhoGAP"/>
    <property type="match status" value="1"/>
</dbReference>
<dbReference type="eggNOG" id="KOG4406">
    <property type="taxonomic scope" value="Eukaryota"/>
</dbReference>
<evidence type="ECO:0000313" key="4">
    <source>
        <dbReference type="Proteomes" id="UP000005018"/>
    </source>
</evidence>
<dbReference type="GO" id="GO:0007264">
    <property type="term" value="P:small GTPase-mediated signal transduction"/>
    <property type="evidence" value="ECO:0007669"/>
    <property type="project" value="TreeGrafter"/>
</dbReference>
<sequence>MDRIFYNSTLRDPLTNYPIYIFDTSYLPSTDVINYDKLIPVLMQHLPLKPYVLVMFSDGLNKISWVWGLKFIKSFMSNAINLNNLVKIFTVHDSWFIKSVTSVIHNYHTTKHNIEVINYMLDAFALEPKGQRHTTVVHCRTLSELSHYLNITLLKISLNIYKYDLQLENEIKLSLKIPPVINPHVLLSPQTNSTFYHHVYQLLNIINTHGCKKELIFYTPGKRDNIDILYQCISRNQLIWINDWDLYCIATVFKKIISDLPFALIPYKLILLPIQDDFEYTQSIFNAIVSSHQQHTKTINYDQLLLQLFQVFAKLVANEHITKHTTTTIAKCMAHCLSHEVVSTDKSHVLVIQRFIKNVLQYWDRLKTSYDFPSIEDIVNGKYQATETEIAYEMSYEVTYEEEEDGDDETRVLFNTSNILYSNSELELKENTKVNRAHVLENSPDSIDIIGGVRTGRTAIDELKSPLKAKHRGDVVEKSPPRPPRPTTRASSVISRDLSPSKTRQPKDTPPIPTPRLTRQQTLFTVVSQEQEQPGTTDLSNARATSAVEEAFGSEEASLSNDENVAPSSITVSQIPIRSPRTTKLTNKLTNVSNLQLQYPPQKYHFTKPKSKPTIAPVSKSTTTSIATANAEGQIDVEHQNVVDMNLPLKKKPVIRGRKVSQLAKLFEERSEGLEILNSM</sequence>
<dbReference type="KEGG" id="cot:CORT_0D02760"/>
<dbReference type="OrthoDB" id="410651at2759"/>
<protein>
    <submittedName>
        <fullName evidence="3">Ecm25 protein</fullName>
    </submittedName>
</protein>
<dbReference type="AlphaFoldDB" id="H8X528"/>
<dbReference type="EMBL" id="HE681722">
    <property type="protein sequence ID" value="CCG23121.1"/>
    <property type="molecule type" value="Genomic_DNA"/>
</dbReference>
<evidence type="ECO:0000313" key="3">
    <source>
        <dbReference type="EMBL" id="CCG23121.1"/>
    </source>
</evidence>
<evidence type="ECO:0000256" key="1">
    <source>
        <dbReference type="SAM" id="MobiDB-lite"/>
    </source>
</evidence>
<dbReference type="HOGENOM" id="CLU_017277_0_0_1"/>
<dbReference type="InterPro" id="IPR036865">
    <property type="entry name" value="CRAL-TRIO_dom_sf"/>
</dbReference>
<dbReference type="PROSITE" id="PS50238">
    <property type="entry name" value="RHOGAP"/>
    <property type="match status" value="1"/>
</dbReference>
<dbReference type="Gene3D" id="3.40.525.10">
    <property type="entry name" value="CRAL-TRIO lipid binding domain"/>
    <property type="match status" value="1"/>
</dbReference>
<dbReference type="Pfam" id="PF13716">
    <property type="entry name" value="CRAL_TRIO_2"/>
    <property type="match status" value="1"/>
</dbReference>